<keyword evidence="2" id="KW-0963">Cytoplasm</keyword>
<dbReference type="GO" id="GO:0003688">
    <property type="term" value="F:DNA replication origin binding"/>
    <property type="evidence" value="ECO:0007669"/>
    <property type="project" value="InterPro"/>
</dbReference>
<dbReference type="Pfam" id="PF08299">
    <property type="entry name" value="Bac_DnaA_C"/>
    <property type="match status" value="1"/>
</dbReference>
<dbReference type="GO" id="GO:0005886">
    <property type="term" value="C:plasma membrane"/>
    <property type="evidence" value="ECO:0007669"/>
    <property type="project" value="TreeGrafter"/>
</dbReference>
<gene>
    <name evidence="11" type="ORF">MNBD_ALPHA11-1007</name>
</gene>
<dbReference type="PANTHER" id="PTHR30050">
    <property type="entry name" value="CHROMOSOMAL REPLICATION INITIATOR PROTEIN DNAA"/>
    <property type="match status" value="1"/>
</dbReference>
<evidence type="ECO:0000256" key="2">
    <source>
        <dbReference type="ARBA" id="ARBA00022490"/>
    </source>
</evidence>
<evidence type="ECO:0000256" key="5">
    <source>
        <dbReference type="ARBA" id="ARBA00022840"/>
    </source>
</evidence>
<dbReference type="Gene3D" id="3.40.50.300">
    <property type="entry name" value="P-loop containing nucleotide triphosphate hydrolases"/>
    <property type="match status" value="1"/>
</dbReference>
<evidence type="ECO:0000259" key="9">
    <source>
        <dbReference type="SMART" id="SM00382"/>
    </source>
</evidence>
<evidence type="ECO:0000256" key="8">
    <source>
        <dbReference type="SAM" id="MobiDB-lite"/>
    </source>
</evidence>
<feature type="region of interest" description="Disordered" evidence="8">
    <location>
        <begin position="28"/>
        <end position="71"/>
    </location>
</feature>
<dbReference type="PANTHER" id="PTHR30050:SF2">
    <property type="entry name" value="CHROMOSOMAL REPLICATION INITIATOR PROTEIN DNAA"/>
    <property type="match status" value="1"/>
</dbReference>
<dbReference type="InterPro" id="IPR018312">
    <property type="entry name" value="Chromosome_initiator_DnaA_CS"/>
</dbReference>
<dbReference type="AlphaFoldDB" id="A0A3B0TRS1"/>
<keyword evidence="3" id="KW-0235">DNA replication</keyword>
<evidence type="ECO:0000256" key="3">
    <source>
        <dbReference type="ARBA" id="ARBA00022705"/>
    </source>
</evidence>
<evidence type="ECO:0000259" key="10">
    <source>
        <dbReference type="SMART" id="SM00760"/>
    </source>
</evidence>
<dbReference type="SMART" id="SM00382">
    <property type="entry name" value="AAA"/>
    <property type="match status" value="1"/>
</dbReference>
<dbReference type="InterPro" id="IPR013317">
    <property type="entry name" value="DnaA_dom"/>
</dbReference>
<dbReference type="CDD" id="cd06571">
    <property type="entry name" value="Bac_DnaA_C"/>
    <property type="match status" value="1"/>
</dbReference>
<evidence type="ECO:0000313" key="11">
    <source>
        <dbReference type="EMBL" id="VAW21325.1"/>
    </source>
</evidence>
<dbReference type="GO" id="GO:0005524">
    <property type="term" value="F:ATP binding"/>
    <property type="evidence" value="ECO:0007669"/>
    <property type="project" value="UniProtKB-KW"/>
</dbReference>
<dbReference type="InterPro" id="IPR003593">
    <property type="entry name" value="AAA+_ATPase"/>
</dbReference>
<dbReference type="PROSITE" id="PS01008">
    <property type="entry name" value="DNAA"/>
    <property type="match status" value="1"/>
</dbReference>
<sequence length="562" mass="61943">MNGFASKAGFTGSDISELDRNSNLKISAGQNSVASEAPVNDIGGDTFSKGPTPKKPSQKHSAQEQEFAHTKSKQIALDYSLIENIANKRTERANMDKQWARIKARLRAAVGERVFTSWFSRLELAEVVDDLAHISAPTPFLCSWVQSNYSQVILEAFGAEKLKVARLHFTVRVNGHSQSLVSPAEKPALQPAQQKASQNSLNPTNSSRQAPKDMLCGSAIDAKMTFDNFVPGVANEIALGVARQVASAAANNTVAFNPVYIHSSVGLGKSHLLNAIAWAVGSADASHKIIYLTADHFMYHFITAVQRQSALAFKEWLRSIDLLLIDDLQFLQGKSATEFGHTLSVLIAGAKQVVIAGDAPPRDLEMLDERVRSRLSGGLVVPITKFDLQLRRAIVNRRTEIAATRFPGICFPSAVIDYIAYSVTSHGRDLDGAVNRLVAANQLTNEPITVPLAEKTLVDLIRKNESPRVRIDDILKIVSRHFKIPRTDILSSRRSRDVVRPRQIAMYLAKSLTSRSLPEIGRQFGGRDHTTVLHSVRKVEQLMRDDGDLCQEIELLKRMLSD</sequence>
<keyword evidence="7" id="KW-0238">DNA-binding</keyword>
<keyword evidence="6" id="KW-0446">Lipid-binding</keyword>
<accession>A0A3B0TRS1</accession>
<dbReference type="Gene3D" id="1.10.1750.10">
    <property type="match status" value="1"/>
</dbReference>
<dbReference type="InterPro" id="IPR027417">
    <property type="entry name" value="P-loop_NTPase"/>
</dbReference>
<protein>
    <submittedName>
        <fullName evidence="11">Chromosomal replication initiator protein DnaA</fullName>
    </submittedName>
</protein>
<evidence type="ECO:0000256" key="4">
    <source>
        <dbReference type="ARBA" id="ARBA00022741"/>
    </source>
</evidence>
<keyword evidence="4" id="KW-0547">Nucleotide-binding</keyword>
<dbReference type="InterPro" id="IPR038454">
    <property type="entry name" value="DnaA_N_sf"/>
</dbReference>
<dbReference type="Gene3D" id="3.30.300.180">
    <property type="match status" value="1"/>
</dbReference>
<evidence type="ECO:0000256" key="1">
    <source>
        <dbReference type="ARBA" id="ARBA00006583"/>
    </source>
</evidence>
<dbReference type="NCBIfam" id="TIGR00362">
    <property type="entry name" value="DnaA"/>
    <property type="match status" value="1"/>
</dbReference>
<dbReference type="SUPFAM" id="SSF48295">
    <property type="entry name" value="TrpR-like"/>
    <property type="match status" value="1"/>
</dbReference>
<dbReference type="InterPro" id="IPR010921">
    <property type="entry name" value="Trp_repressor/repl_initiator"/>
</dbReference>
<dbReference type="SUPFAM" id="SSF52540">
    <property type="entry name" value="P-loop containing nucleoside triphosphate hydrolases"/>
    <property type="match status" value="1"/>
</dbReference>
<feature type="domain" description="Chromosomal replication initiator DnaA C-terminal" evidence="10">
    <location>
        <begin position="470"/>
        <end position="539"/>
    </location>
</feature>
<dbReference type="Pfam" id="PF00308">
    <property type="entry name" value="Bac_DnaA"/>
    <property type="match status" value="1"/>
</dbReference>
<name>A0A3B0TRS1_9ZZZZ</name>
<dbReference type="EMBL" id="UOEQ01000342">
    <property type="protein sequence ID" value="VAW21325.1"/>
    <property type="molecule type" value="Genomic_DNA"/>
</dbReference>
<comment type="similarity">
    <text evidence="1">Belongs to the DnaA family.</text>
</comment>
<evidence type="ECO:0000256" key="7">
    <source>
        <dbReference type="ARBA" id="ARBA00023125"/>
    </source>
</evidence>
<dbReference type="InterPro" id="IPR013159">
    <property type="entry name" value="DnaA_C"/>
</dbReference>
<dbReference type="HAMAP" id="MF_00377">
    <property type="entry name" value="DnaA_bact"/>
    <property type="match status" value="1"/>
</dbReference>
<dbReference type="GO" id="GO:0006275">
    <property type="term" value="P:regulation of DNA replication"/>
    <property type="evidence" value="ECO:0007669"/>
    <property type="project" value="InterPro"/>
</dbReference>
<keyword evidence="5" id="KW-0067">ATP-binding</keyword>
<dbReference type="Gene3D" id="1.10.8.60">
    <property type="match status" value="1"/>
</dbReference>
<dbReference type="InterPro" id="IPR020591">
    <property type="entry name" value="Chromosome_initiator_DnaA-like"/>
</dbReference>
<dbReference type="GO" id="GO:0006270">
    <property type="term" value="P:DNA replication initiation"/>
    <property type="evidence" value="ECO:0007669"/>
    <property type="project" value="InterPro"/>
</dbReference>
<proteinExistence type="inferred from homology"/>
<reference evidence="11" key="1">
    <citation type="submission" date="2018-06" db="EMBL/GenBank/DDBJ databases">
        <authorList>
            <person name="Zhirakovskaya E."/>
        </authorList>
    </citation>
    <scope>NUCLEOTIDE SEQUENCE</scope>
</reference>
<feature type="region of interest" description="Disordered" evidence="8">
    <location>
        <begin position="180"/>
        <end position="212"/>
    </location>
</feature>
<dbReference type="InterPro" id="IPR024633">
    <property type="entry name" value="DnaA_N_dom"/>
</dbReference>
<dbReference type="SMART" id="SM00760">
    <property type="entry name" value="Bac_DnaA_C"/>
    <property type="match status" value="1"/>
</dbReference>
<dbReference type="GO" id="GO:0008289">
    <property type="term" value="F:lipid binding"/>
    <property type="evidence" value="ECO:0007669"/>
    <property type="project" value="UniProtKB-KW"/>
</dbReference>
<dbReference type="Pfam" id="PF11638">
    <property type="entry name" value="DnaA_N"/>
    <property type="match status" value="1"/>
</dbReference>
<evidence type="ECO:0000256" key="6">
    <source>
        <dbReference type="ARBA" id="ARBA00023121"/>
    </source>
</evidence>
<feature type="domain" description="AAA+ ATPase" evidence="9">
    <location>
        <begin position="255"/>
        <end position="381"/>
    </location>
</feature>
<dbReference type="PRINTS" id="PR00051">
    <property type="entry name" value="DNAA"/>
</dbReference>
<feature type="compositionally biased region" description="Polar residues" evidence="8">
    <location>
        <begin position="191"/>
        <end position="209"/>
    </location>
</feature>
<organism evidence="11">
    <name type="scientific">hydrothermal vent metagenome</name>
    <dbReference type="NCBI Taxonomy" id="652676"/>
    <lineage>
        <taxon>unclassified sequences</taxon>
        <taxon>metagenomes</taxon>
        <taxon>ecological metagenomes</taxon>
    </lineage>
</organism>
<dbReference type="InterPro" id="IPR001957">
    <property type="entry name" value="Chromosome_initiator_DnaA"/>
</dbReference>